<dbReference type="PANTHER" id="PTHR30477:SF18">
    <property type="entry name" value="METAL TRANSPORT SYSTEM MEMBRANE PROTEIN CT_417-RELATED"/>
    <property type="match status" value="1"/>
</dbReference>
<gene>
    <name evidence="8" type="ordered locus">Sterm_3807</name>
</gene>
<sequence>MDFISSILKYPFMQNALIVGFLSSICCGTIGTYIVNKKMVFISSSISHASYGGIGIGLYLISVFDLPVKDPILFALVFSIFSGILILLLKDKFNLKDDLSIGIIMTFGMAVGIIFSFMTPGYQADLSTYLFGNILLSNKENIIMLLLLDITIIIVFFIFYKSIIYSSFDENFYNIYGVPVKFINYLLIILISSAIIINIKTIGIILIISILTIPQATASLLVKKYYLIIIFSGIFSFLGILSGLYFSYSLNIPSGPAIILSLTIILLFTKGFRKIFLKTT</sequence>
<dbReference type="Gene3D" id="1.10.3470.10">
    <property type="entry name" value="ABC transporter involved in vitamin B12 uptake, BtuC"/>
    <property type="match status" value="1"/>
</dbReference>
<dbReference type="PANTHER" id="PTHR30477">
    <property type="entry name" value="ABC-TRANSPORTER METAL-BINDING PROTEIN"/>
    <property type="match status" value="1"/>
</dbReference>
<evidence type="ECO:0000256" key="2">
    <source>
        <dbReference type="ARBA" id="ARBA00008034"/>
    </source>
</evidence>
<dbReference type="Proteomes" id="UP000000845">
    <property type="component" value="Chromosome"/>
</dbReference>
<dbReference type="SUPFAM" id="SSF81345">
    <property type="entry name" value="ABC transporter involved in vitamin B12 uptake, BtuC"/>
    <property type="match status" value="1"/>
</dbReference>
<evidence type="ECO:0000256" key="3">
    <source>
        <dbReference type="ARBA" id="ARBA00022692"/>
    </source>
</evidence>
<feature type="transmembrane region" description="Helical" evidence="7">
    <location>
        <begin position="101"/>
        <end position="122"/>
    </location>
</feature>
<name>D1AG15_SEBTE</name>
<keyword evidence="6" id="KW-0813">Transport</keyword>
<dbReference type="AlphaFoldDB" id="D1AG15"/>
<dbReference type="RefSeq" id="WP_012863221.1">
    <property type="nucleotide sequence ID" value="NC_013517.1"/>
</dbReference>
<evidence type="ECO:0000256" key="4">
    <source>
        <dbReference type="ARBA" id="ARBA00022989"/>
    </source>
</evidence>
<dbReference type="GO" id="GO:0043190">
    <property type="term" value="C:ATP-binding cassette (ABC) transporter complex"/>
    <property type="evidence" value="ECO:0007669"/>
    <property type="project" value="InterPro"/>
</dbReference>
<dbReference type="Pfam" id="PF00950">
    <property type="entry name" value="ABC-3"/>
    <property type="match status" value="1"/>
</dbReference>
<keyword evidence="3 6" id="KW-0812">Transmembrane</keyword>
<feature type="transmembrane region" description="Helical" evidence="7">
    <location>
        <begin position="142"/>
        <end position="160"/>
    </location>
</feature>
<organism evidence="8 9">
    <name type="scientific">Sebaldella termitidis (strain ATCC 33386 / NCTC 11300)</name>
    <dbReference type="NCBI Taxonomy" id="526218"/>
    <lineage>
        <taxon>Bacteria</taxon>
        <taxon>Fusobacteriati</taxon>
        <taxon>Fusobacteriota</taxon>
        <taxon>Fusobacteriia</taxon>
        <taxon>Fusobacteriales</taxon>
        <taxon>Leptotrichiaceae</taxon>
        <taxon>Sebaldella</taxon>
    </lineage>
</organism>
<dbReference type="eggNOG" id="COG1108">
    <property type="taxonomic scope" value="Bacteria"/>
</dbReference>
<keyword evidence="5 7" id="KW-0472">Membrane</keyword>
<dbReference type="InterPro" id="IPR001626">
    <property type="entry name" value="ABC_TroCD"/>
</dbReference>
<evidence type="ECO:0000313" key="8">
    <source>
        <dbReference type="EMBL" id="ACZ10641.1"/>
    </source>
</evidence>
<feature type="transmembrane region" description="Helical" evidence="7">
    <location>
        <begin position="252"/>
        <end position="269"/>
    </location>
</feature>
<dbReference type="KEGG" id="str:Sterm_3807"/>
<evidence type="ECO:0000313" key="9">
    <source>
        <dbReference type="Proteomes" id="UP000000845"/>
    </source>
</evidence>
<feature type="transmembrane region" description="Helical" evidence="7">
    <location>
        <begin position="12"/>
        <end position="36"/>
    </location>
</feature>
<comment type="similarity">
    <text evidence="2 6">Belongs to the ABC-3 integral membrane protein family.</text>
</comment>
<feature type="transmembrane region" description="Helical" evidence="7">
    <location>
        <begin position="72"/>
        <end position="89"/>
    </location>
</feature>
<protein>
    <submittedName>
        <fullName evidence="8">ABC-3 protein</fullName>
    </submittedName>
</protein>
<dbReference type="EMBL" id="CP001739">
    <property type="protein sequence ID" value="ACZ10641.1"/>
    <property type="molecule type" value="Genomic_DNA"/>
</dbReference>
<feature type="transmembrane region" description="Helical" evidence="7">
    <location>
        <begin position="48"/>
        <end position="66"/>
    </location>
</feature>
<dbReference type="GO" id="GO:0010043">
    <property type="term" value="P:response to zinc ion"/>
    <property type="evidence" value="ECO:0007669"/>
    <property type="project" value="TreeGrafter"/>
</dbReference>
<evidence type="ECO:0000256" key="6">
    <source>
        <dbReference type="RuleBase" id="RU003943"/>
    </source>
</evidence>
<evidence type="ECO:0000256" key="1">
    <source>
        <dbReference type="ARBA" id="ARBA00004141"/>
    </source>
</evidence>
<reference evidence="9" key="1">
    <citation type="submission" date="2009-09" db="EMBL/GenBank/DDBJ databases">
        <title>The complete chromosome of Sebaldella termitidis ATCC 33386.</title>
        <authorList>
            <consortium name="US DOE Joint Genome Institute (JGI-PGF)"/>
            <person name="Lucas S."/>
            <person name="Copeland A."/>
            <person name="Lapidus A."/>
            <person name="Glavina del Rio T."/>
            <person name="Dalin E."/>
            <person name="Tice H."/>
            <person name="Bruce D."/>
            <person name="Goodwin L."/>
            <person name="Pitluck S."/>
            <person name="Kyrpides N."/>
            <person name="Mavromatis K."/>
            <person name="Ivanova N."/>
            <person name="Mikhailova N."/>
            <person name="Sims D."/>
            <person name="Meincke L."/>
            <person name="Brettin T."/>
            <person name="Detter J.C."/>
            <person name="Han C."/>
            <person name="Larimer F."/>
            <person name="Land M."/>
            <person name="Hauser L."/>
            <person name="Markowitz V."/>
            <person name="Cheng J.F."/>
            <person name="Hugenholtz P."/>
            <person name="Woyke T."/>
            <person name="Wu D."/>
            <person name="Eisen J.A."/>
        </authorList>
    </citation>
    <scope>NUCLEOTIDE SEQUENCE [LARGE SCALE GENOMIC DNA]</scope>
    <source>
        <strain evidence="9">ATCC 33386 / NCTC 11300</strain>
    </source>
</reference>
<dbReference type="InterPro" id="IPR037294">
    <property type="entry name" value="ABC_BtuC-like"/>
</dbReference>
<keyword evidence="4 7" id="KW-1133">Transmembrane helix</keyword>
<feature type="transmembrane region" description="Helical" evidence="7">
    <location>
        <begin position="195"/>
        <end position="213"/>
    </location>
</feature>
<feature type="transmembrane region" description="Helical" evidence="7">
    <location>
        <begin position="225"/>
        <end position="246"/>
    </location>
</feature>
<evidence type="ECO:0000256" key="7">
    <source>
        <dbReference type="SAM" id="Phobius"/>
    </source>
</evidence>
<dbReference type="STRING" id="526218.Sterm_3807"/>
<dbReference type="GO" id="GO:0055085">
    <property type="term" value="P:transmembrane transport"/>
    <property type="evidence" value="ECO:0007669"/>
    <property type="project" value="InterPro"/>
</dbReference>
<feature type="transmembrane region" description="Helical" evidence="7">
    <location>
        <begin position="172"/>
        <end position="189"/>
    </location>
</feature>
<dbReference type="HOGENOM" id="CLU_028808_3_0_0"/>
<proteinExistence type="inferred from homology"/>
<reference evidence="8 9" key="2">
    <citation type="journal article" date="2010" name="Stand. Genomic Sci.">
        <title>Complete genome sequence of Sebaldella termitidis type strain (NCTC 11300).</title>
        <authorList>
            <person name="Harmon-Smith M."/>
            <person name="Celia L."/>
            <person name="Chertkov O."/>
            <person name="Lapidus A."/>
            <person name="Copeland A."/>
            <person name="Glavina Del Rio T."/>
            <person name="Nolan M."/>
            <person name="Lucas S."/>
            <person name="Tice H."/>
            <person name="Cheng J.F."/>
            <person name="Han C."/>
            <person name="Detter J.C."/>
            <person name="Bruce D."/>
            <person name="Goodwin L."/>
            <person name="Pitluck S."/>
            <person name="Pati A."/>
            <person name="Liolios K."/>
            <person name="Ivanova N."/>
            <person name="Mavromatis K."/>
            <person name="Mikhailova N."/>
            <person name="Chen A."/>
            <person name="Palaniappan K."/>
            <person name="Land M."/>
            <person name="Hauser L."/>
            <person name="Chang Y.J."/>
            <person name="Jeffries C.D."/>
            <person name="Brettin T."/>
            <person name="Goker M."/>
            <person name="Beck B."/>
            <person name="Bristow J."/>
            <person name="Eisen J.A."/>
            <person name="Markowitz V."/>
            <person name="Hugenholtz P."/>
            <person name="Kyrpides N.C."/>
            <person name="Klenk H.P."/>
            <person name="Chen F."/>
        </authorList>
    </citation>
    <scope>NUCLEOTIDE SEQUENCE [LARGE SCALE GENOMIC DNA]</scope>
    <source>
        <strain evidence="9">ATCC 33386 / NCTC 11300</strain>
    </source>
</reference>
<comment type="subcellular location">
    <subcellularLocation>
        <location evidence="6">Cell membrane</location>
        <topology evidence="6">Multi-pass membrane protein</topology>
    </subcellularLocation>
    <subcellularLocation>
        <location evidence="1">Membrane</location>
        <topology evidence="1">Multi-pass membrane protein</topology>
    </subcellularLocation>
</comment>
<keyword evidence="9" id="KW-1185">Reference proteome</keyword>
<accession>D1AG15</accession>
<evidence type="ECO:0000256" key="5">
    <source>
        <dbReference type="ARBA" id="ARBA00023136"/>
    </source>
</evidence>